<reference evidence="1 2" key="1">
    <citation type="journal article" date="2017" name="Mol. Biol. Evol.">
        <title>The 4-celled Tetrabaena socialis nuclear genome reveals the essential components for genetic control of cell number at the origin of multicellularity in the volvocine lineage.</title>
        <authorList>
            <person name="Featherston J."/>
            <person name="Arakaki Y."/>
            <person name="Hanschen E.R."/>
            <person name="Ferris P.J."/>
            <person name="Michod R.E."/>
            <person name="Olson B.J.S.C."/>
            <person name="Nozaki H."/>
            <person name="Durand P.M."/>
        </authorList>
    </citation>
    <scope>NUCLEOTIDE SEQUENCE [LARGE SCALE GENOMIC DNA]</scope>
    <source>
        <strain evidence="1 2">NIES-571</strain>
    </source>
</reference>
<organism evidence="1 2">
    <name type="scientific">Tetrabaena socialis</name>
    <dbReference type="NCBI Taxonomy" id="47790"/>
    <lineage>
        <taxon>Eukaryota</taxon>
        <taxon>Viridiplantae</taxon>
        <taxon>Chlorophyta</taxon>
        <taxon>core chlorophytes</taxon>
        <taxon>Chlorophyceae</taxon>
        <taxon>CS clade</taxon>
        <taxon>Chlamydomonadales</taxon>
        <taxon>Tetrabaenaceae</taxon>
        <taxon>Tetrabaena</taxon>
    </lineage>
</organism>
<keyword evidence="2" id="KW-1185">Reference proteome</keyword>
<dbReference type="EMBL" id="PGGS01000305">
    <property type="protein sequence ID" value="PNH05435.1"/>
    <property type="molecule type" value="Genomic_DNA"/>
</dbReference>
<evidence type="ECO:0000313" key="2">
    <source>
        <dbReference type="Proteomes" id="UP000236333"/>
    </source>
</evidence>
<evidence type="ECO:0000313" key="1">
    <source>
        <dbReference type="EMBL" id="PNH05435.1"/>
    </source>
</evidence>
<accession>A0A2J7ZYT6</accession>
<name>A0A2J7ZYT6_9CHLO</name>
<dbReference type="Proteomes" id="UP000236333">
    <property type="component" value="Unassembled WGS sequence"/>
</dbReference>
<sequence>MARPGPPPLVDAASLSEAVTGTSAILSDPCLRYVLAVHVVAQLALVDGGGWSSGAGCFCTGRRLPLDNAYERLVSAVGLLAAEAPCWPVGDLAHLLPQHLAAALSAGYLHFLERVLRALHRLCPEAGAMVASPPPAKPYSWSFLGRLPAHGEPRRAATLLPTTAKLLRWLLPGGGAGGKSASR</sequence>
<gene>
    <name evidence="1" type="ORF">TSOC_008261</name>
</gene>
<comment type="caution">
    <text evidence="1">The sequence shown here is derived from an EMBL/GenBank/DDBJ whole genome shotgun (WGS) entry which is preliminary data.</text>
</comment>
<protein>
    <submittedName>
        <fullName evidence="1">Uncharacterized protein</fullName>
    </submittedName>
</protein>
<proteinExistence type="predicted"/>
<dbReference type="AlphaFoldDB" id="A0A2J7ZYT6"/>